<evidence type="ECO:0000259" key="8">
    <source>
        <dbReference type="Pfam" id="PF02838"/>
    </source>
</evidence>
<dbReference type="InterPro" id="IPR008979">
    <property type="entry name" value="Galactose-bd-like_sf"/>
</dbReference>
<dbReference type="InterPro" id="IPR015883">
    <property type="entry name" value="Glyco_hydro_20_cat"/>
</dbReference>
<feature type="region of interest" description="Disordered" evidence="6">
    <location>
        <begin position="1"/>
        <end position="20"/>
    </location>
</feature>
<protein>
    <recommendedName>
        <fullName evidence="3">beta-N-acetylhexosaminidase</fullName>
        <ecNumber evidence="3">3.2.1.52</ecNumber>
    </recommendedName>
</protein>
<dbReference type="SUPFAM" id="SSF49785">
    <property type="entry name" value="Galactose-binding domain-like"/>
    <property type="match status" value="1"/>
</dbReference>
<proteinExistence type="inferred from homology"/>
<accession>A0ABZ2ZBC5</accession>
<evidence type="ECO:0000256" key="3">
    <source>
        <dbReference type="ARBA" id="ARBA00012663"/>
    </source>
</evidence>
<comment type="catalytic activity">
    <reaction evidence="1">
        <text>Hydrolysis of terminal non-reducing N-acetyl-D-hexosamine residues in N-acetyl-beta-D-hexosaminides.</text>
        <dbReference type="EC" id="3.2.1.52"/>
    </reaction>
</comment>
<dbReference type="Proteomes" id="UP001449657">
    <property type="component" value="Chromosome"/>
</dbReference>
<organism evidence="9 10">
    <name type="scientific">Chitinophaga caseinilytica</name>
    <dbReference type="NCBI Taxonomy" id="2267521"/>
    <lineage>
        <taxon>Bacteria</taxon>
        <taxon>Pseudomonadati</taxon>
        <taxon>Bacteroidota</taxon>
        <taxon>Chitinophagia</taxon>
        <taxon>Chitinophagales</taxon>
        <taxon>Chitinophagaceae</taxon>
        <taxon>Chitinophaga</taxon>
    </lineage>
</organism>
<dbReference type="InterPro" id="IPR029018">
    <property type="entry name" value="Hex-like_dom2"/>
</dbReference>
<feature type="domain" description="Glycoside hydrolase family 20 catalytic" evidence="7">
    <location>
        <begin position="175"/>
        <end position="514"/>
    </location>
</feature>
<evidence type="ECO:0000313" key="9">
    <source>
        <dbReference type="EMBL" id="WZN49135.1"/>
    </source>
</evidence>
<keyword evidence="4" id="KW-0378">Hydrolase</keyword>
<dbReference type="PANTHER" id="PTHR22600">
    <property type="entry name" value="BETA-HEXOSAMINIDASE"/>
    <property type="match status" value="1"/>
</dbReference>
<dbReference type="SUPFAM" id="SSF55545">
    <property type="entry name" value="beta-N-acetylhexosaminidase-like domain"/>
    <property type="match status" value="1"/>
</dbReference>
<sequence length="756" mass="83842">MPTTRAQRAGASPHGVPAPRASAANIAGKAVVFDATVAAVSHFQNAGDAALQRNAPLHPALIPAPVAYRALKGSLILKGDPGIVAPPELTPAIHLLAEYWKMNPGAGSHIVFRIDTHVVKQPEGYRMHIRPDQAVVSVRDADGAFRAVQTLRQLARTSDGTIQLPACDIEDAPRFHYRGMHLDVSRHFFSVDFVKGFIDSLALYKFNTFHWHLTDDQGWRIEIKKYPRLQSEAAWRNETLIGHKKELPHRFDGKRYGGFYTQEEVRQVVAYAASRGIEVIPEIEMPGHAQAALTAYPQLGCTGGPYQTATFWGVFDDVFCAGKDSTFLFLEDVLEEVLPLFPSQYIHIGGDECPKTRWNACPACKKRMADENLPDADALQSYFVRRIGKWLNARGRKLIGWDEILEGGLAPGATVMSWRGIEGATAAASQGHRVIMTPEDELYFDHYTSLYDDEPVAAGGYTPLKEVYAWEPPMPALIAGVQGQLWSEYLPTENQALYMLYPRMLALAETAWSPVSGKSWTNFLARLQRKDPALVPDEIVMHTQTPHPGTIRVSLEGIGKIAWRLDGGPVKIYSAPFDVRKSAVLEAWRAENPSGRKLRRELTVHLGTGAQIRLHQLPNTKYNAAAQTLVYGVAGTHRYNDGQWLGFSARDLDAVVDLGAKKWIRRVGVNILNYHWQRMWEPAVFQVLISTDGKNFTQIAETDSFPVNGINAIRLPVAPVEARFVKFIARHKGVIPPGEYGAGGNGMLLADELMIE</sequence>
<dbReference type="InterPro" id="IPR015882">
    <property type="entry name" value="HEX_bac_N"/>
</dbReference>
<keyword evidence="10" id="KW-1185">Reference proteome</keyword>
<dbReference type="PRINTS" id="PR00738">
    <property type="entry name" value="GLHYDRLASE20"/>
</dbReference>
<feature type="domain" description="Beta-hexosaminidase bacterial type N-terminal" evidence="8">
    <location>
        <begin position="58"/>
        <end position="172"/>
    </location>
</feature>
<name>A0ABZ2ZBC5_9BACT</name>
<evidence type="ECO:0000256" key="5">
    <source>
        <dbReference type="ARBA" id="ARBA00023295"/>
    </source>
</evidence>
<evidence type="ECO:0000256" key="2">
    <source>
        <dbReference type="ARBA" id="ARBA00006285"/>
    </source>
</evidence>
<evidence type="ECO:0000256" key="1">
    <source>
        <dbReference type="ARBA" id="ARBA00001231"/>
    </source>
</evidence>
<reference evidence="9 10" key="1">
    <citation type="submission" date="2024-03" db="EMBL/GenBank/DDBJ databases">
        <title>Chitinophaga caseinilytica sp. nov., a casein hydrolysing bacterium isolated from forest soil.</title>
        <authorList>
            <person name="Lee D.S."/>
            <person name="Han D.M."/>
            <person name="Baek J.H."/>
            <person name="Choi D.G."/>
            <person name="Jeon J.H."/>
            <person name="Jeon C.O."/>
        </authorList>
    </citation>
    <scope>NUCLEOTIDE SEQUENCE [LARGE SCALE GENOMIC DNA]</scope>
    <source>
        <strain evidence="9 10">KACC 19118</strain>
    </source>
</reference>
<dbReference type="Pfam" id="PF00728">
    <property type="entry name" value="Glyco_hydro_20"/>
    <property type="match status" value="1"/>
</dbReference>
<dbReference type="RefSeq" id="WP_341843710.1">
    <property type="nucleotide sequence ID" value="NZ_CP149792.1"/>
</dbReference>
<dbReference type="Gene3D" id="3.30.379.10">
    <property type="entry name" value="Chitobiase/beta-hexosaminidase domain 2-like"/>
    <property type="match status" value="1"/>
</dbReference>
<dbReference type="CDD" id="cd06563">
    <property type="entry name" value="GH20_chitobiase-like"/>
    <property type="match status" value="1"/>
</dbReference>
<dbReference type="PANTHER" id="PTHR22600:SF57">
    <property type="entry name" value="BETA-N-ACETYLHEXOSAMINIDASE"/>
    <property type="match status" value="1"/>
</dbReference>
<evidence type="ECO:0000259" key="7">
    <source>
        <dbReference type="Pfam" id="PF00728"/>
    </source>
</evidence>
<evidence type="ECO:0000256" key="4">
    <source>
        <dbReference type="ARBA" id="ARBA00022801"/>
    </source>
</evidence>
<dbReference type="SUPFAM" id="SSF51445">
    <property type="entry name" value="(Trans)glycosidases"/>
    <property type="match status" value="1"/>
</dbReference>
<dbReference type="Gene3D" id="2.60.120.260">
    <property type="entry name" value="Galactose-binding domain-like"/>
    <property type="match status" value="1"/>
</dbReference>
<dbReference type="EMBL" id="CP150096">
    <property type="protein sequence ID" value="WZN49135.1"/>
    <property type="molecule type" value="Genomic_DNA"/>
</dbReference>
<dbReference type="InterPro" id="IPR025705">
    <property type="entry name" value="Beta_hexosaminidase_sua/sub"/>
</dbReference>
<gene>
    <name evidence="9" type="ORF">WJU22_13245</name>
</gene>
<evidence type="ECO:0000256" key="6">
    <source>
        <dbReference type="SAM" id="MobiDB-lite"/>
    </source>
</evidence>
<keyword evidence="5" id="KW-0326">Glycosidase</keyword>
<dbReference type="EC" id="3.2.1.52" evidence="3"/>
<evidence type="ECO:0000313" key="10">
    <source>
        <dbReference type="Proteomes" id="UP001449657"/>
    </source>
</evidence>
<dbReference type="Gene3D" id="3.20.20.80">
    <property type="entry name" value="Glycosidases"/>
    <property type="match status" value="1"/>
</dbReference>
<dbReference type="Pfam" id="PF02838">
    <property type="entry name" value="Glyco_hydro_20b"/>
    <property type="match status" value="1"/>
</dbReference>
<dbReference type="InterPro" id="IPR017853">
    <property type="entry name" value="GH"/>
</dbReference>
<comment type="similarity">
    <text evidence="2">Belongs to the glycosyl hydrolase 20 family.</text>
</comment>